<dbReference type="WBParaSite" id="nRc.2.0.1.t10079-RA">
    <property type="protein sequence ID" value="nRc.2.0.1.t10079-RA"/>
    <property type="gene ID" value="nRc.2.0.1.g10079"/>
</dbReference>
<evidence type="ECO:0000313" key="2">
    <source>
        <dbReference type="WBParaSite" id="nRc.2.0.1.t10079-RA"/>
    </source>
</evidence>
<keyword evidence="1" id="KW-1185">Reference proteome</keyword>
<accession>A0A915I7F0</accession>
<sequence>MSNFAVPSGDKSIFIRPLGANGSPSLNHVISGIGVPLTLHSNSSGLPSWPRISRNGTVNCGPWVPGAKVGRGSPLTWHFKMTSEPLSTQQSLNPLRKMGPSPSFLFSGRLVSTERRQAQLVEP</sequence>
<protein>
    <submittedName>
        <fullName evidence="2">Uncharacterized protein</fullName>
    </submittedName>
</protein>
<name>A0A915I7F0_ROMCU</name>
<reference evidence="2" key="1">
    <citation type="submission" date="2022-11" db="UniProtKB">
        <authorList>
            <consortium name="WormBaseParasite"/>
        </authorList>
    </citation>
    <scope>IDENTIFICATION</scope>
</reference>
<dbReference type="AlphaFoldDB" id="A0A915I7F0"/>
<organism evidence="1 2">
    <name type="scientific">Romanomermis culicivorax</name>
    <name type="common">Nematode worm</name>
    <dbReference type="NCBI Taxonomy" id="13658"/>
    <lineage>
        <taxon>Eukaryota</taxon>
        <taxon>Metazoa</taxon>
        <taxon>Ecdysozoa</taxon>
        <taxon>Nematoda</taxon>
        <taxon>Enoplea</taxon>
        <taxon>Dorylaimia</taxon>
        <taxon>Mermithida</taxon>
        <taxon>Mermithoidea</taxon>
        <taxon>Mermithidae</taxon>
        <taxon>Romanomermis</taxon>
    </lineage>
</organism>
<dbReference type="Proteomes" id="UP000887565">
    <property type="component" value="Unplaced"/>
</dbReference>
<evidence type="ECO:0000313" key="1">
    <source>
        <dbReference type="Proteomes" id="UP000887565"/>
    </source>
</evidence>
<proteinExistence type="predicted"/>